<feature type="compositionally biased region" description="Basic and acidic residues" evidence="1">
    <location>
        <begin position="87"/>
        <end position="103"/>
    </location>
</feature>
<keyword evidence="2" id="KW-0472">Membrane</keyword>
<evidence type="ECO:0000256" key="2">
    <source>
        <dbReference type="SAM" id="Phobius"/>
    </source>
</evidence>
<organism evidence="5 6">
    <name type="scientific">Panicum virgatum</name>
    <name type="common">Blackwell switchgrass</name>
    <dbReference type="NCBI Taxonomy" id="38727"/>
    <lineage>
        <taxon>Eukaryota</taxon>
        <taxon>Viridiplantae</taxon>
        <taxon>Streptophyta</taxon>
        <taxon>Embryophyta</taxon>
        <taxon>Tracheophyta</taxon>
        <taxon>Spermatophyta</taxon>
        <taxon>Magnoliopsida</taxon>
        <taxon>Liliopsida</taxon>
        <taxon>Poales</taxon>
        <taxon>Poaceae</taxon>
        <taxon>PACMAD clade</taxon>
        <taxon>Panicoideae</taxon>
        <taxon>Panicodae</taxon>
        <taxon>Paniceae</taxon>
        <taxon>Panicinae</taxon>
        <taxon>Panicum</taxon>
        <taxon>Panicum sect. Hiantes</taxon>
    </lineage>
</organism>
<keyword evidence="3" id="KW-0732">Signal</keyword>
<evidence type="ECO:0000259" key="4">
    <source>
        <dbReference type="Pfam" id="PF24053"/>
    </source>
</evidence>
<feature type="compositionally biased region" description="Polar residues" evidence="1">
    <location>
        <begin position="332"/>
        <end position="345"/>
    </location>
</feature>
<dbReference type="PANTHER" id="PTHR34200">
    <property type="entry name" value="DENTIN SIALOPHOSPHOPROTEIN-LIKE ISOFORM X1"/>
    <property type="match status" value="1"/>
</dbReference>
<dbReference type="Proteomes" id="UP000823388">
    <property type="component" value="Chromosome 3K"/>
</dbReference>
<sequence length="397" mass="41623">MGARGLAALVVLLLAAALLPSPASGFDRRILEGGKPSSGEDASAPSGAAGGSPKGDPPKESGHSSAAGQTSDSHRLQKSLPPAPSPPKKDTKVPSAGKGKEGGEVQASASASPPPPSPVKETDSHKASPPPGGPGSNGEGGANGGTNPEDPGSQVKKEEMSKMKEVMEKCDASHKCSSGKEFSACLVSDNASLGSFVITVQNEGQNEINVTVKEPSSNIDIDKKPLHLANGAFGQMNITYISPDGWNITLDGGNENCSIHFRQLVKRQSVSDLQQQFQMFAAYATRLNPIYRAYIFVFTVVLVGIVCACCKFAKRGGNDAVPYQQIEMGAQPPNSAVVDNTTSTTDGWEDGWDDDWDDEEAPARPSDKKPTSSVSTNGLSLRSQINSKDGWDVDWDD</sequence>
<feature type="compositionally biased region" description="Acidic residues" evidence="1">
    <location>
        <begin position="347"/>
        <end position="360"/>
    </location>
</feature>
<evidence type="ECO:0000256" key="3">
    <source>
        <dbReference type="SAM" id="SignalP"/>
    </source>
</evidence>
<feature type="compositionally biased region" description="Low complexity" evidence="1">
    <location>
        <begin position="37"/>
        <end position="47"/>
    </location>
</feature>
<dbReference type="AlphaFoldDB" id="A0A8T0V0A4"/>
<feature type="signal peptide" evidence="3">
    <location>
        <begin position="1"/>
        <end position="25"/>
    </location>
</feature>
<gene>
    <name evidence="5" type="ORF">PVAP13_3KG136000</name>
</gene>
<keyword evidence="2" id="KW-0812">Transmembrane</keyword>
<dbReference type="Pfam" id="PF24053">
    <property type="entry name" value="DUF7356"/>
    <property type="match status" value="1"/>
</dbReference>
<dbReference type="PANTHER" id="PTHR34200:SF2">
    <property type="entry name" value="TRANSMEMBRANE PROTEIN"/>
    <property type="match status" value="1"/>
</dbReference>
<name>A0A8T0V0A4_PANVG</name>
<keyword evidence="6" id="KW-1185">Reference proteome</keyword>
<dbReference type="InterPro" id="IPR055780">
    <property type="entry name" value="DUF7356"/>
</dbReference>
<keyword evidence="2" id="KW-1133">Transmembrane helix</keyword>
<protein>
    <recommendedName>
        <fullName evidence="4">DUF7356 domain-containing protein</fullName>
    </recommendedName>
</protein>
<feature type="region of interest" description="Disordered" evidence="1">
    <location>
        <begin position="22"/>
        <end position="165"/>
    </location>
</feature>
<feature type="transmembrane region" description="Helical" evidence="2">
    <location>
        <begin position="293"/>
        <end position="313"/>
    </location>
</feature>
<reference evidence="5 6" key="1">
    <citation type="submission" date="2020-05" db="EMBL/GenBank/DDBJ databases">
        <title>WGS assembly of Panicum virgatum.</title>
        <authorList>
            <person name="Lovell J.T."/>
            <person name="Jenkins J."/>
            <person name="Shu S."/>
            <person name="Juenger T.E."/>
            <person name="Schmutz J."/>
        </authorList>
    </citation>
    <scope>NUCLEOTIDE SEQUENCE [LARGE SCALE GENOMIC DNA]</scope>
    <source>
        <strain evidence="6">cv. AP13</strain>
    </source>
</reference>
<feature type="region of interest" description="Disordered" evidence="1">
    <location>
        <begin position="331"/>
        <end position="397"/>
    </location>
</feature>
<feature type="chain" id="PRO_5035758460" description="DUF7356 domain-containing protein" evidence="3">
    <location>
        <begin position="26"/>
        <end position="397"/>
    </location>
</feature>
<evidence type="ECO:0000313" key="5">
    <source>
        <dbReference type="EMBL" id="KAG2626804.1"/>
    </source>
</evidence>
<dbReference type="OrthoDB" id="785602at2759"/>
<feature type="compositionally biased region" description="Basic and acidic residues" evidence="1">
    <location>
        <begin position="361"/>
        <end position="370"/>
    </location>
</feature>
<feature type="compositionally biased region" description="Gly residues" evidence="1">
    <location>
        <begin position="134"/>
        <end position="144"/>
    </location>
</feature>
<feature type="compositionally biased region" description="Polar residues" evidence="1">
    <location>
        <begin position="371"/>
        <end position="387"/>
    </location>
</feature>
<feature type="domain" description="DUF7356" evidence="4">
    <location>
        <begin position="162"/>
        <end position="264"/>
    </location>
</feature>
<proteinExistence type="predicted"/>
<feature type="compositionally biased region" description="Basic and acidic residues" evidence="1">
    <location>
        <begin position="155"/>
        <end position="165"/>
    </location>
</feature>
<comment type="caution">
    <text evidence="5">The sequence shown here is derived from an EMBL/GenBank/DDBJ whole genome shotgun (WGS) entry which is preliminary data.</text>
</comment>
<evidence type="ECO:0000313" key="6">
    <source>
        <dbReference type="Proteomes" id="UP000823388"/>
    </source>
</evidence>
<dbReference type="EMBL" id="CM029041">
    <property type="protein sequence ID" value="KAG2626804.1"/>
    <property type="molecule type" value="Genomic_DNA"/>
</dbReference>
<accession>A0A8T0V0A4</accession>
<evidence type="ECO:0000256" key="1">
    <source>
        <dbReference type="SAM" id="MobiDB-lite"/>
    </source>
</evidence>